<name>A0A8E2DJ68_9APHY</name>
<gene>
    <name evidence="1" type="ORF">OBBRIDRAFT_733933</name>
</gene>
<dbReference type="OrthoDB" id="432234at2759"/>
<dbReference type="Proteomes" id="UP000250043">
    <property type="component" value="Unassembled WGS sequence"/>
</dbReference>
<dbReference type="InterPro" id="IPR051055">
    <property type="entry name" value="PIF1_helicase"/>
</dbReference>
<sequence length="168" mass="19329">VLSGDFLQLPPELCYVPDYSQLGRHRSQFAFDAHSWKKCIKHVAILTQVFRQMNPVFLRLLESVRYGRLNKIVSTIQKLNRPIAYAAQVEPTELFPTRKQVEDANACRLNRLAGPERCHNAVDEIIPQERLVDGLIPEEFEVGKNWFKDMLAPERLVLKVSPASWLSC</sequence>
<evidence type="ECO:0008006" key="3">
    <source>
        <dbReference type="Google" id="ProtNLM"/>
    </source>
</evidence>
<reference evidence="1 2" key="1">
    <citation type="submission" date="2016-07" db="EMBL/GenBank/DDBJ databases">
        <title>Draft genome of the white-rot fungus Obba rivulosa 3A-2.</title>
        <authorList>
            <consortium name="DOE Joint Genome Institute"/>
            <person name="Miettinen O."/>
            <person name="Riley R."/>
            <person name="Acob R."/>
            <person name="Barry K."/>
            <person name="Cullen D."/>
            <person name="De Vries R."/>
            <person name="Hainaut M."/>
            <person name="Hatakka A."/>
            <person name="Henrissat B."/>
            <person name="Hilden K."/>
            <person name="Kuo R."/>
            <person name="Labutti K."/>
            <person name="Lipzen A."/>
            <person name="Makela M.R."/>
            <person name="Sandor L."/>
            <person name="Spatafora J.W."/>
            <person name="Grigoriev I.V."/>
            <person name="Hibbett D.S."/>
        </authorList>
    </citation>
    <scope>NUCLEOTIDE SEQUENCE [LARGE SCALE GENOMIC DNA]</scope>
    <source>
        <strain evidence="1 2">3A-2</strain>
    </source>
</reference>
<organism evidence="1 2">
    <name type="scientific">Obba rivulosa</name>
    <dbReference type="NCBI Taxonomy" id="1052685"/>
    <lineage>
        <taxon>Eukaryota</taxon>
        <taxon>Fungi</taxon>
        <taxon>Dikarya</taxon>
        <taxon>Basidiomycota</taxon>
        <taxon>Agaricomycotina</taxon>
        <taxon>Agaricomycetes</taxon>
        <taxon>Polyporales</taxon>
        <taxon>Gelatoporiaceae</taxon>
        <taxon>Obba</taxon>
    </lineage>
</organism>
<protein>
    <recommendedName>
        <fullName evidence="3">ATP-dependent DNA helicase</fullName>
    </recommendedName>
</protein>
<dbReference type="AlphaFoldDB" id="A0A8E2DJ68"/>
<dbReference type="PANTHER" id="PTHR47642">
    <property type="entry name" value="ATP-DEPENDENT DNA HELICASE"/>
    <property type="match status" value="1"/>
</dbReference>
<feature type="non-terminal residue" evidence="1">
    <location>
        <position position="1"/>
    </location>
</feature>
<dbReference type="SUPFAM" id="SSF52540">
    <property type="entry name" value="P-loop containing nucleoside triphosphate hydrolases"/>
    <property type="match status" value="1"/>
</dbReference>
<evidence type="ECO:0000313" key="2">
    <source>
        <dbReference type="Proteomes" id="UP000250043"/>
    </source>
</evidence>
<proteinExistence type="predicted"/>
<accession>A0A8E2DJ68</accession>
<keyword evidence="2" id="KW-1185">Reference proteome</keyword>
<evidence type="ECO:0000313" key="1">
    <source>
        <dbReference type="EMBL" id="OCH88721.1"/>
    </source>
</evidence>
<dbReference type="InterPro" id="IPR027417">
    <property type="entry name" value="P-loop_NTPase"/>
</dbReference>
<dbReference type="EMBL" id="KV722445">
    <property type="protein sequence ID" value="OCH88721.1"/>
    <property type="molecule type" value="Genomic_DNA"/>
</dbReference>